<evidence type="ECO:0000256" key="4">
    <source>
        <dbReference type="ARBA" id="ARBA00022597"/>
    </source>
</evidence>
<name>A0ABD2ZY58_9GENT</name>
<feature type="transmembrane region" description="Helical" evidence="9">
    <location>
        <begin position="192"/>
        <end position="211"/>
    </location>
</feature>
<keyword evidence="7 9" id="KW-1133">Transmembrane helix</keyword>
<evidence type="ECO:0000256" key="10">
    <source>
        <dbReference type="SAM" id="MobiDB-lite"/>
    </source>
</evidence>
<sequence>MGDRLRLAIGIMGNAAAMLLYAAPILTFARVLRKKNTEGFSCVPYTVALLNCFLYTWYGLPIVSCGFENFTVVSINIIGMLLELSFICIYLRFSPANTKKKFAILTALVILTCCATALISAFVFHDHPHRKRFVGSMGVISSVAMYTSPLVAVKQVIQTKSVEFMPFYLSLFSFLSSSLWMTYGLLSHDLFIASPNLVGSPLGLFQLLLYIKYRNNVVMEDPSKWDVEKNGENVKQEMELDAQEKDDNPKHQLQLVLSEDKKENI</sequence>
<keyword evidence="8 9" id="KW-0472">Membrane</keyword>
<evidence type="ECO:0000256" key="1">
    <source>
        <dbReference type="ARBA" id="ARBA00004127"/>
    </source>
</evidence>
<feature type="region of interest" description="Disordered" evidence="10">
    <location>
        <begin position="240"/>
        <end position="265"/>
    </location>
</feature>
<comment type="similarity">
    <text evidence="2 9">Belongs to the SWEET sugar transporter family.</text>
</comment>
<dbReference type="PANTHER" id="PTHR10791">
    <property type="entry name" value="RAG1-ACTIVATING PROTEIN 1"/>
    <property type="match status" value="1"/>
</dbReference>
<feature type="transmembrane region" description="Helical" evidence="9">
    <location>
        <begin position="103"/>
        <end position="124"/>
    </location>
</feature>
<dbReference type="PANTHER" id="PTHR10791:SF28">
    <property type="entry name" value="BIDIRECTIONAL SUGAR TRANSPORTER SWEET3"/>
    <property type="match status" value="1"/>
</dbReference>
<dbReference type="GO" id="GO:0012505">
    <property type="term" value="C:endomembrane system"/>
    <property type="evidence" value="ECO:0007669"/>
    <property type="project" value="UniProtKB-SubCell"/>
</dbReference>
<keyword evidence="12" id="KW-1185">Reference proteome</keyword>
<dbReference type="GO" id="GO:0051260">
    <property type="term" value="P:protein homooligomerization"/>
    <property type="evidence" value="ECO:0007669"/>
    <property type="project" value="UniProtKB-ARBA"/>
</dbReference>
<organism evidence="11 12">
    <name type="scientific">Cinchona calisaya</name>
    <dbReference type="NCBI Taxonomy" id="153742"/>
    <lineage>
        <taxon>Eukaryota</taxon>
        <taxon>Viridiplantae</taxon>
        <taxon>Streptophyta</taxon>
        <taxon>Embryophyta</taxon>
        <taxon>Tracheophyta</taxon>
        <taxon>Spermatophyta</taxon>
        <taxon>Magnoliopsida</taxon>
        <taxon>eudicotyledons</taxon>
        <taxon>Gunneridae</taxon>
        <taxon>Pentapetalae</taxon>
        <taxon>asterids</taxon>
        <taxon>lamiids</taxon>
        <taxon>Gentianales</taxon>
        <taxon>Rubiaceae</taxon>
        <taxon>Cinchonoideae</taxon>
        <taxon>Cinchoneae</taxon>
        <taxon>Cinchona</taxon>
    </lineage>
</organism>
<dbReference type="EMBL" id="JBJUIK010000007">
    <property type="protein sequence ID" value="KAL3524391.1"/>
    <property type="molecule type" value="Genomic_DNA"/>
</dbReference>
<evidence type="ECO:0000256" key="2">
    <source>
        <dbReference type="ARBA" id="ARBA00007809"/>
    </source>
</evidence>
<dbReference type="InterPro" id="IPR004316">
    <property type="entry name" value="SWEET_rpt"/>
</dbReference>
<evidence type="ECO:0000313" key="11">
    <source>
        <dbReference type="EMBL" id="KAL3524391.1"/>
    </source>
</evidence>
<comment type="caution">
    <text evidence="11">The sequence shown here is derived from an EMBL/GenBank/DDBJ whole genome shotgun (WGS) entry which is preliminary data.</text>
</comment>
<proteinExistence type="inferred from homology"/>
<evidence type="ECO:0000256" key="7">
    <source>
        <dbReference type="ARBA" id="ARBA00022989"/>
    </source>
</evidence>
<evidence type="ECO:0000313" key="12">
    <source>
        <dbReference type="Proteomes" id="UP001630127"/>
    </source>
</evidence>
<comment type="function">
    <text evidence="9">Mediates both low-affinity uptake and efflux of sugar across the membrane.</text>
</comment>
<evidence type="ECO:0000256" key="5">
    <source>
        <dbReference type="ARBA" id="ARBA00022692"/>
    </source>
</evidence>
<keyword evidence="5 9" id="KW-0812">Transmembrane</keyword>
<feature type="transmembrane region" description="Helical" evidence="9">
    <location>
        <begin position="70"/>
        <end position="91"/>
    </location>
</feature>
<evidence type="ECO:0000256" key="8">
    <source>
        <dbReference type="ARBA" id="ARBA00023136"/>
    </source>
</evidence>
<reference evidence="11 12" key="1">
    <citation type="submission" date="2024-11" db="EMBL/GenBank/DDBJ databases">
        <title>A near-complete genome assembly of Cinchona calisaya.</title>
        <authorList>
            <person name="Lian D.C."/>
            <person name="Zhao X.W."/>
            <person name="Wei L."/>
        </authorList>
    </citation>
    <scope>NUCLEOTIDE SEQUENCE [LARGE SCALE GENOMIC DNA]</scope>
    <source>
        <tissue evidence="11">Nenye</tissue>
    </source>
</reference>
<keyword evidence="6" id="KW-0677">Repeat</keyword>
<accession>A0ABD2ZY58</accession>
<keyword evidence="4 9" id="KW-0762">Sugar transport</keyword>
<feature type="compositionally biased region" description="Basic and acidic residues" evidence="10">
    <location>
        <begin position="240"/>
        <end position="250"/>
    </location>
</feature>
<protein>
    <recommendedName>
        <fullName evidence="9">Bidirectional sugar transporter SWEET</fullName>
    </recommendedName>
</protein>
<feature type="transmembrane region" description="Helical" evidence="9">
    <location>
        <begin position="165"/>
        <end position="186"/>
    </location>
</feature>
<dbReference type="GO" id="GO:0005886">
    <property type="term" value="C:plasma membrane"/>
    <property type="evidence" value="ECO:0007669"/>
    <property type="project" value="UniProtKB-SubCell"/>
</dbReference>
<dbReference type="FunFam" id="1.20.1280.290:FF:000002">
    <property type="entry name" value="Bidirectional sugar transporter SWEET"/>
    <property type="match status" value="1"/>
</dbReference>
<dbReference type="Gene3D" id="1.20.1280.290">
    <property type="match status" value="2"/>
</dbReference>
<keyword evidence="3 9" id="KW-0813">Transport</keyword>
<evidence type="ECO:0000256" key="3">
    <source>
        <dbReference type="ARBA" id="ARBA00022448"/>
    </source>
</evidence>
<dbReference type="AlphaFoldDB" id="A0ABD2ZY58"/>
<dbReference type="FunFam" id="1.20.1280.290:FF:000001">
    <property type="entry name" value="Bidirectional sugar transporter SWEET"/>
    <property type="match status" value="1"/>
</dbReference>
<evidence type="ECO:0000256" key="6">
    <source>
        <dbReference type="ARBA" id="ARBA00022737"/>
    </source>
</evidence>
<dbReference type="Pfam" id="PF03083">
    <property type="entry name" value="MtN3_slv"/>
    <property type="match status" value="2"/>
</dbReference>
<feature type="transmembrane region" description="Helical" evidence="9">
    <location>
        <begin position="6"/>
        <end position="28"/>
    </location>
</feature>
<gene>
    <name evidence="11" type="ORF">ACH5RR_017225</name>
</gene>
<comment type="subcellular location">
    <subcellularLocation>
        <location evidence="9">Cell membrane</location>
        <topology evidence="9">Multi-pass membrane protein</topology>
    </subcellularLocation>
    <subcellularLocation>
        <location evidence="1">Endomembrane system</location>
        <topology evidence="1">Multi-pass membrane protein</topology>
    </subcellularLocation>
</comment>
<feature type="transmembrane region" description="Helical" evidence="9">
    <location>
        <begin position="40"/>
        <end position="58"/>
    </location>
</feature>
<feature type="transmembrane region" description="Helical" evidence="9">
    <location>
        <begin position="136"/>
        <end position="153"/>
    </location>
</feature>
<dbReference type="InterPro" id="IPR047664">
    <property type="entry name" value="SWEET"/>
</dbReference>
<evidence type="ECO:0000256" key="9">
    <source>
        <dbReference type="RuleBase" id="RU910715"/>
    </source>
</evidence>
<dbReference type="Proteomes" id="UP001630127">
    <property type="component" value="Unassembled WGS sequence"/>
</dbReference>